<keyword evidence="3" id="KW-1185">Reference proteome</keyword>
<evidence type="ECO:0000256" key="1">
    <source>
        <dbReference type="SAM" id="MobiDB-lite"/>
    </source>
</evidence>
<feature type="compositionally biased region" description="Basic and acidic residues" evidence="1">
    <location>
        <begin position="80"/>
        <end position="104"/>
    </location>
</feature>
<dbReference type="EMBL" id="JBHSKI010000006">
    <property type="protein sequence ID" value="MFC5172126.1"/>
    <property type="molecule type" value="Genomic_DNA"/>
</dbReference>
<accession>A0ABW0B4W5</accession>
<dbReference type="Proteomes" id="UP001596208">
    <property type="component" value="Unassembled WGS sequence"/>
</dbReference>
<name>A0ABW0B4W5_9ACTN</name>
<proteinExistence type="predicted"/>
<dbReference type="RefSeq" id="WP_031095883.1">
    <property type="nucleotide sequence ID" value="NZ_JBHSKI010000006.1"/>
</dbReference>
<gene>
    <name evidence="2" type="ORF">ACFPRK_16150</name>
</gene>
<organism evidence="2 3">
    <name type="scientific">Streptomyces mutomycini</name>
    <dbReference type="NCBI Taxonomy" id="284036"/>
    <lineage>
        <taxon>Bacteria</taxon>
        <taxon>Bacillati</taxon>
        <taxon>Actinomycetota</taxon>
        <taxon>Actinomycetes</taxon>
        <taxon>Kitasatosporales</taxon>
        <taxon>Streptomycetaceae</taxon>
        <taxon>Streptomyces</taxon>
    </lineage>
</organism>
<feature type="region of interest" description="Disordered" evidence="1">
    <location>
        <begin position="1"/>
        <end position="104"/>
    </location>
</feature>
<comment type="caution">
    <text evidence="2">The sequence shown here is derived from an EMBL/GenBank/DDBJ whole genome shotgun (WGS) entry which is preliminary data.</text>
</comment>
<sequence length="179" mass="19593">MTDHTERTTEPVFITEPRNTGTPVSAPERGLRNPPGRSPGTAADSTPGDSKGLGPKLTGHGDLGVPPAPREAPDTPSAERAGRHEAVGAERHLVPRGERDELSRRMQQAVTDFVESPRRAVEEADSTFDQIVSGLTEALTERKRVLRAGWQGQDTEAQTEELRVALQRYRDISEQLLKI</sequence>
<reference evidence="3" key="1">
    <citation type="journal article" date="2019" name="Int. J. Syst. Evol. Microbiol.">
        <title>The Global Catalogue of Microorganisms (GCM) 10K type strain sequencing project: providing services to taxonomists for standard genome sequencing and annotation.</title>
        <authorList>
            <consortium name="The Broad Institute Genomics Platform"/>
            <consortium name="The Broad Institute Genome Sequencing Center for Infectious Disease"/>
            <person name="Wu L."/>
            <person name="Ma J."/>
        </authorList>
    </citation>
    <scope>NUCLEOTIDE SEQUENCE [LARGE SCALE GENOMIC DNA]</scope>
    <source>
        <strain evidence="3">CGMCC 4.1721</strain>
    </source>
</reference>
<protein>
    <submittedName>
        <fullName evidence="2">Uncharacterized protein</fullName>
    </submittedName>
</protein>
<evidence type="ECO:0000313" key="3">
    <source>
        <dbReference type="Proteomes" id="UP001596208"/>
    </source>
</evidence>
<evidence type="ECO:0000313" key="2">
    <source>
        <dbReference type="EMBL" id="MFC5172126.1"/>
    </source>
</evidence>